<feature type="domain" description="C2H2-type" evidence="15">
    <location>
        <begin position="442"/>
        <end position="469"/>
    </location>
</feature>
<reference evidence="17 18" key="1">
    <citation type="submission" date="2023-11" db="EMBL/GenBank/DDBJ databases">
        <authorList>
            <person name="Hedman E."/>
            <person name="Englund M."/>
            <person name="Stromberg M."/>
            <person name="Nyberg Akerstrom W."/>
            <person name="Nylinder S."/>
            <person name="Jareborg N."/>
            <person name="Kallberg Y."/>
            <person name="Kronander E."/>
        </authorList>
    </citation>
    <scope>NUCLEOTIDE SEQUENCE [LARGE SCALE GENOMIC DNA]</scope>
</reference>
<comment type="function">
    <text evidence="1">May be involved in transcriptional regulation.</text>
</comment>
<dbReference type="Proteomes" id="UP001314205">
    <property type="component" value="Unassembled WGS sequence"/>
</dbReference>
<dbReference type="GO" id="GO:0045944">
    <property type="term" value="P:positive regulation of transcription by RNA polymerase II"/>
    <property type="evidence" value="ECO:0007669"/>
    <property type="project" value="TreeGrafter"/>
</dbReference>
<feature type="region of interest" description="Disordered" evidence="14">
    <location>
        <begin position="158"/>
        <end position="181"/>
    </location>
</feature>
<dbReference type="Pfam" id="PF00096">
    <property type="entry name" value="zf-C2H2"/>
    <property type="match status" value="5"/>
</dbReference>
<evidence type="ECO:0000256" key="4">
    <source>
        <dbReference type="ARBA" id="ARBA00022723"/>
    </source>
</evidence>
<dbReference type="PROSITE" id="PS51915">
    <property type="entry name" value="ZAD"/>
    <property type="match status" value="1"/>
</dbReference>
<sequence>MNNICRFCLSEDSIMDVTLTECDFFLKITLCFGHDIVTGDSLPQTICTFCKNKIEDIYIFRNKIIQNQNILLSRLKEVYNTVNNFNKNDKEHINRENNENEFDNKENEVLQDGTVKIKYEQSKVIAESGINSLNKSELSEIEDGYDFCSEDNVSHSLIKQSKNPDKHSKSPASRTSPKDQTGIYTGNNLTCLTCFKKNSTQIELLKHYNDEHTNSKLTQEDKSNSGDKNYEIVTGSNGCNKYKCKKCERVFDSKRKMNKHTISHVEDRPFLCKLCGRTYKTASEIVRHGRAHNGTRIPCSYQCGYSTVYLGALKQHERRHRTEYSYTCDKCGKGFQVLTWYEQHQNVHTGAKPFVCEICGVAFHMDRYLKAHITTVHPQASTRKRFLCVHCSKPCDSKKGLTLHLKEHGITTTFLCDICGKVLSDAGQLKFHKRIHLGERPYSCSTCSKSFTKRFNLKLHARTHTGERAHTCTVCGKRYTQRATLHRHVDRFHKGNVTIDSTQHET</sequence>
<evidence type="ECO:0000259" key="16">
    <source>
        <dbReference type="PROSITE" id="PS51915"/>
    </source>
</evidence>
<evidence type="ECO:0000256" key="14">
    <source>
        <dbReference type="SAM" id="MobiDB-lite"/>
    </source>
</evidence>
<keyword evidence="4 13" id="KW-0479">Metal-binding</keyword>
<dbReference type="Pfam" id="PF07776">
    <property type="entry name" value="zf-AD"/>
    <property type="match status" value="1"/>
</dbReference>
<keyword evidence="9" id="KW-0238">DNA-binding</keyword>
<evidence type="ECO:0000256" key="10">
    <source>
        <dbReference type="ARBA" id="ARBA00023163"/>
    </source>
</evidence>
<feature type="domain" description="C2H2-type" evidence="15">
    <location>
        <begin position="270"/>
        <end position="297"/>
    </location>
</feature>
<evidence type="ECO:0000256" key="5">
    <source>
        <dbReference type="ARBA" id="ARBA00022737"/>
    </source>
</evidence>
<dbReference type="PROSITE" id="PS00028">
    <property type="entry name" value="ZINC_FINGER_C2H2_1"/>
    <property type="match status" value="7"/>
</dbReference>
<dbReference type="PANTHER" id="PTHR24403:SF107">
    <property type="entry name" value="ZINC FINGER PROTEIN 521"/>
    <property type="match status" value="1"/>
</dbReference>
<evidence type="ECO:0000256" key="13">
    <source>
        <dbReference type="PROSITE-ProRule" id="PRU01263"/>
    </source>
</evidence>
<feature type="domain" description="ZAD" evidence="16">
    <location>
        <begin position="3"/>
        <end position="74"/>
    </location>
</feature>
<keyword evidence="10" id="KW-0804">Transcription</keyword>
<feature type="domain" description="C2H2-type" evidence="15">
    <location>
        <begin position="414"/>
        <end position="441"/>
    </location>
</feature>
<dbReference type="AlphaFoldDB" id="A0AAV1LJ99"/>
<name>A0AAV1LJ99_9NEOP</name>
<evidence type="ECO:0000256" key="12">
    <source>
        <dbReference type="PROSITE-ProRule" id="PRU00042"/>
    </source>
</evidence>
<evidence type="ECO:0000256" key="9">
    <source>
        <dbReference type="ARBA" id="ARBA00023125"/>
    </source>
</evidence>
<proteinExistence type="inferred from homology"/>
<feature type="domain" description="C2H2-type" evidence="15">
    <location>
        <begin position="297"/>
        <end position="325"/>
    </location>
</feature>
<gene>
    <name evidence="17" type="ORF">PARMNEM_LOCUS15023</name>
</gene>
<comment type="caution">
    <text evidence="17">The sequence shown here is derived from an EMBL/GenBank/DDBJ whole genome shotgun (WGS) entry which is preliminary data.</text>
</comment>
<feature type="binding site" evidence="13">
    <location>
        <position position="47"/>
    </location>
    <ligand>
        <name>Zn(2+)</name>
        <dbReference type="ChEBI" id="CHEBI:29105"/>
    </ligand>
</feature>
<dbReference type="GO" id="GO:0008270">
    <property type="term" value="F:zinc ion binding"/>
    <property type="evidence" value="ECO:0007669"/>
    <property type="project" value="UniProtKB-UniRule"/>
</dbReference>
<feature type="binding site" evidence="13">
    <location>
        <position position="5"/>
    </location>
    <ligand>
        <name>Zn(2+)</name>
        <dbReference type="ChEBI" id="CHEBI:29105"/>
    </ligand>
</feature>
<evidence type="ECO:0000256" key="7">
    <source>
        <dbReference type="ARBA" id="ARBA00022833"/>
    </source>
</evidence>
<evidence type="ECO:0000259" key="15">
    <source>
        <dbReference type="PROSITE" id="PS50157"/>
    </source>
</evidence>
<dbReference type="InterPro" id="IPR036236">
    <property type="entry name" value="Znf_C2H2_sf"/>
</dbReference>
<dbReference type="SUPFAM" id="SSF57667">
    <property type="entry name" value="beta-beta-alpha zinc fingers"/>
    <property type="match status" value="4"/>
</dbReference>
<dbReference type="PROSITE" id="PS50157">
    <property type="entry name" value="ZINC_FINGER_C2H2_2"/>
    <property type="match status" value="8"/>
</dbReference>
<dbReference type="InterPro" id="IPR013087">
    <property type="entry name" value="Znf_C2H2_type"/>
</dbReference>
<keyword evidence="8" id="KW-0805">Transcription regulation</keyword>
<evidence type="ECO:0000256" key="6">
    <source>
        <dbReference type="ARBA" id="ARBA00022771"/>
    </source>
</evidence>
<dbReference type="GO" id="GO:0005634">
    <property type="term" value="C:nucleus"/>
    <property type="evidence" value="ECO:0007669"/>
    <property type="project" value="UniProtKB-SubCell"/>
</dbReference>
<evidence type="ECO:0000256" key="3">
    <source>
        <dbReference type="ARBA" id="ARBA00006991"/>
    </source>
</evidence>
<evidence type="ECO:0000256" key="1">
    <source>
        <dbReference type="ARBA" id="ARBA00003767"/>
    </source>
</evidence>
<keyword evidence="11" id="KW-0539">Nucleus</keyword>
<evidence type="ECO:0000313" key="18">
    <source>
        <dbReference type="Proteomes" id="UP001314205"/>
    </source>
</evidence>
<feature type="domain" description="C2H2-type" evidence="15">
    <location>
        <begin position="470"/>
        <end position="498"/>
    </location>
</feature>
<evidence type="ECO:0000313" key="17">
    <source>
        <dbReference type="EMBL" id="CAK1595565.1"/>
    </source>
</evidence>
<feature type="domain" description="C2H2-type" evidence="15">
    <location>
        <begin position="326"/>
        <end position="353"/>
    </location>
</feature>
<evidence type="ECO:0000256" key="8">
    <source>
        <dbReference type="ARBA" id="ARBA00023015"/>
    </source>
</evidence>
<keyword evidence="6 12" id="KW-0863">Zinc-finger</keyword>
<dbReference type="SMART" id="SM00355">
    <property type="entry name" value="ZnF_C2H2"/>
    <property type="match status" value="10"/>
</dbReference>
<dbReference type="Gene3D" id="3.40.1800.20">
    <property type="match status" value="1"/>
</dbReference>
<dbReference type="FunFam" id="3.30.160.60:FF:000446">
    <property type="entry name" value="Zinc finger protein"/>
    <property type="match status" value="1"/>
</dbReference>
<feature type="domain" description="C2H2-type" evidence="15">
    <location>
        <begin position="354"/>
        <end position="382"/>
    </location>
</feature>
<dbReference type="PANTHER" id="PTHR24403">
    <property type="entry name" value="ZINC FINGER PROTEIN"/>
    <property type="match status" value="1"/>
</dbReference>
<feature type="binding site" evidence="13">
    <location>
        <position position="50"/>
    </location>
    <ligand>
        <name>Zn(2+)</name>
        <dbReference type="ChEBI" id="CHEBI:29105"/>
    </ligand>
</feature>
<protein>
    <submittedName>
        <fullName evidence="17">Uncharacterized protein</fullName>
    </submittedName>
</protein>
<evidence type="ECO:0000256" key="11">
    <source>
        <dbReference type="ARBA" id="ARBA00023242"/>
    </source>
</evidence>
<feature type="binding site" evidence="13">
    <location>
        <position position="8"/>
    </location>
    <ligand>
        <name>Zn(2+)</name>
        <dbReference type="ChEBI" id="CHEBI:29105"/>
    </ligand>
</feature>
<dbReference type="Gene3D" id="3.30.160.60">
    <property type="entry name" value="Classic Zinc Finger"/>
    <property type="match status" value="7"/>
</dbReference>
<dbReference type="FunFam" id="3.30.160.60:FF:002274">
    <property type="entry name" value="Zinc finger protein 432"/>
    <property type="match status" value="1"/>
</dbReference>
<dbReference type="InterPro" id="IPR050688">
    <property type="entry name" value="Zinc_finger/UBP_domain"/>
</dbReference>
<comment type="subcellular location">
    <subcellularLocation>
        <location evidence="2">Nucleus</location>
    </subcellularLocation>
</comment>
<keyword evidence="18" id="KW-1185">Reference proteome</keyword>
<organism evidence="17 18">
    <name type="scientific">Parnassius mnemosyne</name>
    <name type="common">clouded apollo</name>
    <dbReference type="NCBI Taxonomy" id="213953"/>
    <lineage>
        <taxon>Eukaryota</taxon>
        <taxon>Metazoa</taxon>
        <taxon>Ecdysozoa</taxon>
        <taxon>Arthropoda</taxon>
        <taxon>Hexapoda</taxon>
        <taxon>Insecta</taxon>
        <taxon>Pterygota</taxon>
        <taxon>Neoptera</taxon>
        <taxon>Endopterygota</taxon>
        <taxon>Lepidoptera</taxon>
        <taxon>Glossata</taxon>
        <taxon>Ditrysia</taxon>
        <taxon>Papilionoidea</taxon>
        <taxon>Papilionidae</taxon>
        <taxon>Parnassiinae</taxon>
        <taxon>Parnassini</taxon>
        <taxon>Parnassius</taxon>
        <taxon>Driopa</taxon>
    </lineage>
</organism>
<comment type="similarity">
    <text evidence="3">Belongs to the krueppel C2H2-type zinc-finger protein family.</text>
</comment>
<dbReference type="SUPFAM" id="SSF57716">
    <property type="entry name" value="Glucocorticoid receptor-like (DNA-binding domain)"/>
    <property type="match status" value="1"/>
</dbReference>
<feature type="domain" description="C2H2-type" evidence="15">
    <location>
        <begin position="242"/>
        <end position="269"/>
    </location>
</feature>
<dbReference type="GO" id="GO:0003677">
    <property type="term" value="F:DNA binding"/>
    <property type="evidence" value="ECO:0007669"/>
    <property type="project" value="UniProtKB-KW"/>
</dbReference>
<dbReference type="InterPro" id="IPR012934">
    <property type="entry name" value="Znf_AD"/>
</dbReference>
<keyword evidence="7 13" id="KW-0862">Zinc</keyword>
<dbReference type="SMART" id="SM00868">
    <property type="entry name" value="zf-AD"/>
    <property type="match status" value="1"/>
</dbReference>
<dbReference type="EMBL" id="CAVLGL010000092">
    <property type="protein sequence ID" value="CAK1595565.1"/>
    <property type="molecule type" value="Genomic_DNA"/>
</dbReference>
<feature type="compositionally biased region" description="Polar residues" evidence="14">
    <location>
        <begin position="170"/>
        <end position="181"/>
    </location>
</feature>
<accession>A0AAV1LJ99</accession>
<evidence type="ECO:0000256" key="2">
    <source>
        <dbReference type="ARBA" id="ARBA00004123"/>
    </source>
</evidence>
<keyword evidence="5" id="KW-0677">Repeat</keyword>